<dbReference type="RefSeq" id="WP_230743297.1">
    <property type="nucleotide sequence ID" value="NZ_PGCK01000017.1"/>
</dbReference>
<dbReference type="SUPFAM" id="SSF52833">
    <property type="entry name" value="Thioredoxin-like"/>
    <property type="match status" value="1"/>
</dbReference>
<organism evidence="5 6">
    <name type="scientific">Methanooceanicella nereidis</name>
    <dbReference type="NCBI Taxonomy" id="2052831"/>
    <lineage>
        <taxon>Archaea</taxon>
        <taxon>Methanobacteriati</taxon>
        <taxon>Methanobacteriota</taxon>
        <taxon>Stenosarchaea group</taxon>
        <taxon>Methanomicrobia</taxon>
        <taxon>Methanocellales</taxon>
        <taxon>Methanocellaceae</taxon>
        <taxon>Methanooceanicella</taxon>
    </lineage>
</organism>
<dbReference type="Gene3D" id="3.40.30.10">
    <property type="entry name" value="Glutaredoxin"/>
    <property type="match status" value="1"/>
</dbReference>
<keyword evidence="2" id="KW-0732">Signal</keyword>
<keyword evidence="6" id="KW-1185">Reference proteome</keyword>
<dbReference type="InterPro" id="IPR036249">
    <property type="entry name" value="Thioredoxin-like_sf"/>
</dbReference>
<evidence type="ECO:0000256" key="2">
    <source>
        <dbReference type="ARBA" id="ARBA00022729"/>
    </source>
</evidence>
<dbReference type="Proteomes" id="UP001320159">
    <property type="component" value="Unassembled WGS sequence"/>
</dbReference>
<gene>
    <name evidence="5" type="ORF">CUJ83_14945</name>
</gene>
<keyword evidence="3" id="KW-0249">Electron transport</keyword>
<dbReference type="PANTHER" id="PTHR15337">
    <property type="entry name" value="ANTERIOR GRADIENT PROTEIN-RELATED"/>
    <property type="match status" value="1"/>
</dbReference>
<reference evidence="5 6" key="1">
    <citation type="submission" date="2017-11" db="EMBL/GenBank/DDBJ databases">
        <title>Isolation and Characterization of Family Methanocellaceae Species from Potential Methane Hydrate Area Offshore Southwestern Taiwan.</title>
        <authorList>
            <person name="Zhang W.-L."/>
            <person name="Chen W.-C."/>
            <person name="Lai M.-C."/>
            <person name="Chen S.-C."/>
        </authorList>
    </citation>
    <scope>NUCLEOTIDE SEQUENCE [LARGE SCALE GENOMIC DNA]</scope>
    <source>
        <strain evidence="5 6">CWC-04</strain>
    </source>
</reference>
<accession>A0AAP2RFB1</accession>
<dbReference type="InterPro" id="IPR012336">
    <property type="entry name" value="Thioredoxin-like_fold"/>
</dbReference>
<dbReference type="InterPro" id="IPR051099">
    <property type="entry name" value="AGR/TXD"/>
</dbReference>
<sequence>MMEQKIRWGSDFNKAMDEAKRSGKLLLLFFHSEMCSGCQMTIQKTLPEKKVMSHVEDRFVPQMYEVSEPEVQDLKKRFNIEWTPTFIIADDNGNEAYRWVGYLPQDEFRAQLTLGEGKLAFKEENFDKASKCFQKVIDMFSGTELVPEAMYYKGVALYKKSQDVSNLNRAHDELKSKFPDSSWTKKASVWKQ</sequence>
<protein>
    <submittedName>
        <fullName evidence="5">Thioredoxin</fullName>
    </submittedName>
</protein>
<evidence type="ECO:0000313" key="6">
    <source>
        <dbReference type="Proteomes" id="UP001320159"/>
    </source>
</evidence>
<name>A0AAP2RFB1_9EURY</name>
<keyword evidence="3" id="KW-0813">Transport</keyword>
<evidence type="ECO:0000259" key="4">
    <source>
        <dbReference type="Pfam" id="PF13098"/>
    </source>
</evidence>
<comment type="similarity">
    <text evidence="1">Belongs to the glutaredoxin family.</text>
</comment>
<dbReference type="EMBL" id="PGCK01000017">
    <property type="protein sequence ID" value="MCD1296298.1"/>
    <property type="molecule type" value="Genomic_DNA"/>
</dbReference>
<dbReference type="AlphaFoldDB" id="A0AAP2RFB1"/>
<dbReference type="SUPFAM" id="SSF48452">
    <property type="entry name" value="TPR-like"/>
    <property type="match status" value="1"/>
</dbReference>
<evidence type="ECO:0000256" key="1">
    <source>
        <dbReference type="ARBA" id="ARBA00007787"/>
    </source>
</evidence>
<dbReference type="Gene3D" id="1.25.40.10">
    <property type="entry name" value="Tetratricopeptide repeat domain"/>
    <property type="match status" value="1"/>
</dbReference>
<dbReference type="PANTHER" id="PTHR15337:SF11">
    <property type="entry name" value="THIOREDOXIN DOMAIN-CONTAINING PROTEIN"/>
    <property type="match status" value="1"/>
</dbReference>
<comment type="caution">
    <text evidence="5">The sequence shown here is derived from an EMBL/GenBank/DDBJ whole genome shotgun (WGS) entry which is preliminary data.</text>
</comment>
<feature type="domain" description="Thioredoxin-like fold" evidence="4">
    <location>
        <begin position="19"/>
        <end position="112"/>
    </location>
</feature>
<evidence type="ECO:0000256" key="3">
    <source>
        <dbReference type="ARBA" id="ARBA00022982"/>
    </source>
</evidence>
<proteinExistence type="inferred from homology"/>
<evidence type="ECO:0000313" key="5">
    <source>
        <dbReference type="EMBL" id="MCD1296298.1"/>
    </source>
</evidence>
<dbReference type="Pfam" id="PF13098">
    <property type="entry name" value="Thioredoxin_2"/>
    <property type="match status" value="1"/>
</dbReference>
<dbReference type="InterPro" id="IPR011990">
    <property type="entry name" value="TPR-like_helical_dom_sf"/>
</dbReference>